<evidence type="ECO:0000256" key="1">
    <source>
        <dbReference type="SAM" id="Phobius"/>
    </source>
</evidence>
<proteinExistence type="predicted"/>
<dbReference type="EMBL" id="BK059109">
    <property type="protein sequence ID" value="DAE31695.1"/>
    <property type="molecule type" value="Genomic_DNA"/>
</dbReference>
<protein>
    <submittedName>
        <fullName evidence="2">Late transcription unit A</fullName>
    </submittedName>
</protein>
<feature type="transmembrane region" description="Helical" evidence="1">
    <location>
        <begin position="21"/>
        <end position="41"/>
    </location>
</feature>
<keyword evidence="1" id="KW-0472">Membrane</keyword>
<keyword evidence="1" id="KW-0812">Transmembrane</keyword>
<evidence type="ECO:0000313" key="2">
    <source>
        <dbReference type="EMBL" id="DAE31695.1"/>
    </source>
</evidence>
<organism evidence="2">
    <name type="scientific">virus sp. ctBM815</name>
    <dbReference type="NCBI Taxonomy" id="2825806"/>
    <lineage>
        <taxon>Viruses</taxon>
    </lineage>
</organism>
<name>A0A8S5RJZ8_9VIRU</name>
<keyword evidence="1" id="KW-1133">Transmembrane helix</keyword>
<sequence>MEGTNYIDHRLPCKDMIEYIIVGKWCVGFFDIHGSLLYLVIQD</sequence>
<accession>A0A8S5RJZ8</accession>
<reference evidence="2" key="1">
    <citation type="journal article" date="2021" name="Proc. Natl. Acad. Sci. U.S.A.">
        <title>A Catalog of Tens of Thousands of Viruses from Human Metagenomes Reveals Hidden Associations with Chronic Diseases.</title>
        <authorList>
            <person name="Tisza M.J."/>
            <person name="Buck C.B."/>
        </authorList>
    </citation>
    <scope>NUCLEOTIDE SEQUENCE</scope>
    <source>
        <strain evidence="2">CtBM815</strain>
    </source>
</reference>